<proteinExistence type="predicted"/>
<accession>A0ABY2Y313</accession>
<keyword evidence="2" id="KW-1185">Reference proteome</keyword>
<sequence>MNISKLRKDEDLLIFLENNGAHTSRGKSSLDDNEKIIVYLEVNWVEEGEKYIINAELEGADAAWIFTEDCIEQKTKRSISFSMEGPGKVAFVLAAAQAGIVRIRAHILYSSGVKSPISKAKAFFCKSSISEGGISRSSSDAISFTPIALSFTTKGRKELVDWNGRPAVAAGDGKAQIQVYAIVKSGDTAWTHGKVIFSIAEGEATFSGDGDNYSADHRVVTVPLGADGTTKPLLMTCSKVGDGLVIAELVAENVPGGVFPPASAIPYKFADPWISVSQVEARFLGSTDKQRFIYANGLHCTDLHVSMRLAGPDNTALGEKYIPENPFETAKLIHYDTGSELGQNGKPGEKDMAAWSQLNIPTAFVAPLSHVTSTPTNEIGDPAVVLTDEERTGGWVSKTYYITCSDNAKIGGYYAFGLSIAPSGPQIVAGDGKGSSGLPVAEEEENGALKFWVNGVEISSGYQRTITSRPESGYSTQHLDIIRCPFGAGNQYDKGPYYSDGTDDSDNYWRRWSFKISLKNGRDNSYIFQNRILDEKLITTDSVIAEKYQDGYTYQVYLWPTNIYNSYGEQIKDDGGKPIDFSGSFRLRSDWGETPVKLNDDGRSLYIDWYATFFIWNPSSDKSYSKKIPIRIYDQYGNHGDFTIDPSDIPVYNRDELKKWEILLPGANMIAEDSVDKSHIEAPRRFKPDMRKQNDFIPPKTVYLKSEYAAKSGDYYLSIANNLPDEPKARNAKLQSWSGSNSNIAIKVAECEYADISSYQCTLEAQHSVGWRLSGQYRLWDEQNGINGYYTSGYVGIFSTSGDDSQSDAFRCKITPVWETGEVLLYCIARKLHYFAYSSDTLVEQYDAYMPLHKLNDKDNRYRFKLICE</sequence>
<evidence type="ECO:0000313" key="1">
    <source>
        <dbReference type="EMBL" id="TNV13868.1"/>
    </source>
</evidence>
<name>A0ABY2Y313_9HYPH</name>
<dbReference type="EMBL" id="VEWL01000009">
    <property type="protein sequence ID" value="TNV13868.1"/>
    <property type="molecule type" value="Genomic_DNA"/>
</dbReference>
<comment type="caution">
    <text evidence="1">The sequence shown here is derived from an EMBL/GenBank/DDBJ whole genome shotgun (WGS) entry which is preliminary data.</text>
</comment>
<dbReference type="RefSeq" id="WP_140025414.1">
    <property type="nucleotide sequence ID" value="NZ_JBHUFG010000050.1"/>
</dbReference>
<evidence type="ECO:0000313" key="2">
    <source>
        <dbReference type="Proteomes" id="UP000312784"/>
    </source>
</evidence>
<gene>
    <name evidence="1" type="ORF">FIC94_14785</name>
</gene>
<organism evidence="1 2">
    <name type="scientific">Ochrobactrum teleogrylli</name>
    <dbReference type="NCBI Taxonomy" id="2479765"/>
    <lineage>
        <taxon>Bacteria</taxon>
        <taxon>Pseudomonadati</taxon>
        <taxon>Pseudomonadota</taxon>
        <taxon>Alphaproteobacteria</taxon>
        <taxon>Hyphomicrobiales</taxon>
        <taxon>Brucellaceae</taxon>
        <taxon>Brucella/Ochrobactrum group</taxon>
        <taxon>Ochrobactrum</taxon>
    </lineage>
</organism>
<dbReference type="Proteomes" id="UP000312784">
    <property type="component" value="Unassembled WGS sequence"/>
</dbReference>
<reference evidence="1 2" key="1">
    <citation type="submission" date="2019-06" db="EMBL/GenBank/DDBJ databases">
        <title>Ochrobactrum cricket sp.nov., isolated from the insect Teleogryllus occipitalis living in deserted cropland.</title>
        <authorList>
            <person name="Hu M."/>
        </authorList>
    </citation>
    <scope>NUCLEOTIDE SEQUENCE [LARGE SCALE GENOMIC DNA]</scope>
    <source>
        <strain evidence="1 2">LCB8</strain>
    </source>
</reference>
<protein>
    <submittedName>
        <fullName evidence="1">Uncharacterized protein</fullName>
    </submittedName>
</protein>